<dbReference type="Pfam" id="PF14111">
    <property type="entry name" value="DUF4283"/>
    <property type="match status" value="1"/>
</dbReference>
<reference evidence="6" key="1">
    <citation type="submission" date="2020-08" db="EMBL/GenBank/DDBJ databases">
        <title>Plant Genome Project.</title>
        <authorList>
            <person name="Zhang R.-G."/>
        </authorList>
    </citation>
    <scope>NUCLEOTIDE SEQUENCE</scope>
    <source>
        <strain evidence="6">WSP0</strain>
        <tissue evidence="6">Leaf</tissue>
    </source>
</reference>
<dbReference type="PANTHER" id="PTHR31286:SF178">
    <property type="entry name" value="DUF4283 DOMAIN-CONTAINING PROTEIN"/>
    <property type="match status" value="1"/>
</dbReference>
<dbReference type="InterPro" id="IPR025836">
    <property type="entry name" value="Zn_knuckle_CX2CX4HX4C"/>
</dbReference>
<evidence type="ECO:0000256" key="3">
    <source>
        <dbReference type="SAM" id="MobiDB-lite"/>
    </source>
</evidence>
<dbReference type="PROSITE" id="PS50158">
    <property type="entry name" value="ZF_CCHC"/>
    <property type="match status" value="1"/>
</dbReference>
<dbReference type="AlphaFoldDB" id="A0AAV6K6Z9"/>
<feature type="domain" description="CCHC-type" evidence="5">
    <location>
        <begin position="209"/>
        <end position="223"/>
    </location>
</feature>
<feature type="signal peptide" evidence="4">
    <location>
        <begin position="1"/>
        <end position="18"/>
    </location>
</feature>
<evidence type="ECO:0000256" key="2">
    <source>
        <dbReference type="SAM" id="Coils"/>
    </source>
</evidence>
<feature type="chain" id="PRO_5043551861" description="CCHC-type domain-containing protein" evidence="4">
    <location>
        <begin position="19"/>
        <end position="641"/>
    </location>
</feature>
<keyword evidence="4" id="KW-0732">Signal</keyword>
<dbReference type="InterPro" id="IPR025558">
    <property type="entry name" value="DUF4283"/>
</dbReference>
<name>A0AAV6K6Z9_9ERIC</name>
<feature type="region of interest" description="Disordered" evidence="3">
    <location>
        <begin position="520"/>
        <end position="552"/>
    </location>
</feature>
<keyword evidence="7" id="KW-1185">Reference proteome</keyword>
<feature type="region of interest" description="Disordered" evidence="3">
    <location>
        <begin position="381"/>
        <end position="472"/>
    </location>
</feature>
<dbReference type="Pfam" id="PF14392">
    <property type="entry name" value="zf-CCHC_4"/>
    <property type="match status" value="1"/>
</dbReference>
<evidence type="ECO:0000313" key="7">
    <source>
        <dbReference type="Proteomes" id="UP000823749"/>
    </source>
</evidence>
<evidence type="ECO:0000256" key="4">
    <source>
        <dbReference type="SAM" id="SignalP"/>
    </source>
</evidence>
<dbReference type="InterPro" id="IPR040256">
    <property type="entry name" value="At4g02000-like"/>
</dbReference>
<comment type="caution">
    <text evidence="6">The sequence shown here is derived from an EMBL/GenBank/DDBJ whole genome shotgun (WGS) entry which is preliminary data.</text>
</comment>
<evidence type="ECO:0000259" key="5">
    <source>
        <dbReference type="PROSITE" id="PS50158"/>
    </source>
</evidence>
<dbReference type="PANTHER" id="PTHR31286">
    <property type="entry name" value="GLYCINE-RICH CELL WALL STRUCTURAL PROTEIN 1.8-LIKE"/>
    <property type="match status" value="1"/>
</dbReference>
<keyword evidence="2" id="KW-0175">Coiled coil</keyword>
<protein>
    <recommendedName>
        <fullName evidence="5">CCHC-type domain-containing protein</fullName>
    </recommendedName>
</protein>
<keyword evidence="1" id="KW-0863">Zinc-finger</keyword>
<feature type="compositionally biased region" description="Basic residues" evidence="3">
    <location>
        <begin position="537"/>
        <end position="550"/>
    </location>
</feature>
<dbReference type="GO" id="GO:0003676">
    <property type="term" value="F:nucleic acid binding"/>
    <property type="evidence" value="ECO:0007669"/>
    <property type="project" value="InterPro"/>
</dbReference>
<feature type="compositionally biased region" description="Basic and acidic residues" evidence="3">
    <location>
        <begin position="279"/>
        <end position="292"/>
    </location>
</feature>
<dbReference type="InterPro" id="IPR001878">
    <property type="entry name" value="Znf_CCHC"/>
</dbReference>
<keyword evidence="1" id="KW-0862">Zinc</keyword>
<dbReference type="GO" id="GO:0008270">
    <property type="term" value="F:zinc ion binding"/>
    <property type="evidence" value="ECO:0007669"/>
    <property type="project" value="UniProtKB-KW"/>
</dbReference>
<sequence>MLIAFLLQLSSRVPMADLEVLDLEEGTGETGVTNNLCLVGKVAQTKSLTAPIVQNILAAAWKTRAPFHVVDWNNNVFLFQFENEDDKRDVYLEGPWSITNSLLILQPLKEGMTVSEVDFSICPMWVQIHGLPVEKMTRANGEIIGKRFGRLLALETASDNFLLVRSFLRVRVEVNITQPLVKGFWLKGKANSSRDRWISYKYERLPDFCYACGRIGHDNKGCRFTPRGEDGQSGYGPELRTGRPRKGAIPIEVIRFEVDEAEERVNEILHRRPILENRESGPMDNLLRRRPEPQSSSSEARGKEVLRERVMPLTEGQCQHLPGVGEPNPSATRVTMTGNAYNSHPLSSPQGILDLVASDSGISAVEPESGHNPIPHSAVGASEPILENSPNLNTTHTPAQYFVTEPDSPKGDSSSPNFVSQPFELTPPLPLNPTLPSNQNLSKINHQTPSPIPYQVHPSSTITKPKSLTISSPNTTISTLKLTSPNIPISSLSTVFDSLSIKRKAQEEISDFKNSKILRLCSPDPNPPSSQSNLTHPTRKKPNRNRLTKPSKKEISTIGNLVINEQGLCEVQIQQSFEVMDVENAEDTVYLAALNGEEHDLVQFQGGDKGLWLAQNSHTLNADPNLELSRHWAYFDKPGFG</sequence>
<keyword evidence="1" id="KW-0479">Metal-binding</keyword>
<dbReference type="EMBL" id="JACTNZ010000005">
    <property type="protein sequence ID" value="KAG5548220.1"/>
    <property type="molecule type" value="Genomic_DNA"/>
</dbReference>
<feature type="compositionally biased region" description="Polar residues" evidence="3">
    <location>
        <begin position="388"/>
        <end position="398"/>
    </location>
</feature>
<feature type="compositionally biased region" description="Polar residues" evidence="3">
    <location>
        <begin position="411"/>
        <end position="420"/>
    </location>
</feature>
<feature type="compositionally biased region" description="Polar residues" evidence="3">
    <location>
        <begin position="457"/>
        <end position="472"/>
    </location>
</feature>
<feature type="region of interest" description="Disordered" evidence="3">
    <location>
        <begin position="279"/>
        <end position="302"/>
    </location>
</feature>
<dbReference type="Proteomes" id="UP000823749">
    <property type="component" value="Chromosome 5"/>
</dbReference>
<evidence type="ECO:0000256" key="1">
    <source>
        <dbReference type="PROSITE-ProRule" id="PRU00047"/>
    </source>
</evidence>
<proteinExistence type="predicted"/>
<accession>A0AAV6K6Z9</accession>
<evidence type="ECO:0000313" key="6">
    <source>
        <dbReference type="EMBL" id="KAG5548220.1"/>
    </source>
</evidence>
<organism evidence="6 7">
    <name type="scientific">Rhododendron griersonianum</name>
    <dbReference type="NCBI Taxonomy" id="479676"/>
    <lineage>
        <taxon>Eukaryota</taxon>
        <taxon>Viridiplantae</taxon>
        <taxon>Streptophyta</taxon>
        <taxon>Embryophyta</taxon>
        <taxon>Tracheophyta</taxon>
        <taxon>Spermatophyta</taxon>
        <taxon>Magnoliopsida</taxon>
        <taxon>eudicotyledons</taxon>
        <taxon>Gunneridae</taxon>
        <taxon>Pentapetalae</taxon>
        <taxon>asterids</taxon>
        <taxon>Ericales</taxon>
        <taxon>Ericaceae</taxon>
        <taxon>Ericoideae</taxon>
        <taxon>Rhodoreae</taxon>
        <taxon>Rhododendron</taxon>
    </lineage>
</organism>
<feature type="coiled-coil region" evidence="2">
    <location>
        <begin position="251"/>
        <end position="278"/>
    </location>
</feature>
<gene>
    <name evidence="6" type="ORF">RHGRI_013801</name>
</gene>